<dbReference type="Proteomes" id="UP000257143">
    <property type="component" value="Unassembled WGS sequence"/>
</dbReference>
<organism evidence="1 2">
    <name type="scientific">Oceanobacillus arenosus</name>
    <dbReference type="NCBI Taxonomy" id="1229153"/>
    <lineage>
        <taxon>Bacteria</taxon>
        <taxon>Bacillati</taxon>
        <taxon>Bacillota</taxon>
        <taxon>Bacilli</taxon>
        <taxon>Bacillales</taxon>
        <taxon>Bacillaceae</taxon>
        <taxon>Oceanobacillus</taxon>
    </lineage>
</organism>
<dbReference type="EMBL" id="PIOC01000023">
    <property type="protein sequence ID" value="RDW16945.1"/>
    <property type="molecule type" value="Genomic_DNA"/>
</dbReference>
<gene>
    <name evidence="1" type="ORF">CWR48_15165</name>
</gene>
<name>A0A3D8PP68_9BACI</name>
<keyword evidence="2" id="KW-1185">Reference proteome</keyword>
<dbReference type="Pfam" id="PF09932">
    <property type="entry name" value="DUF2164"/>
    <property type="match status" value="1"/>
</dbReference>
<dbReference type="InterPro" id="IPR018680">
    <property type="entry name" value="DUF2164"/>
</dbReference>
<evidence type="ECO:0000313" key="1">
    <source>
        <dbReference type="EMBL" id="RDW16945.1"/>
    </source>
</evidence>
<dbReference type="OrthoDB" id="573733at2"/>
<dbReference type="AlphaFoldDB" id="A0A3D8PP68"/>
<proteinExistence type="predicted"/>
<comment type="caution">
    <text evidence="1">The sequence shown here is derived from an EMBL/GenBank/DDBJ whole genome shotgun (WGS) entry which is preliminary data.</text>
</comment>
<protein>
    <submittedName>
        <fullName evidence="1">DUF2164 domain-containing protein</fullName>
    </submittedName>
</protein>
<evidence type="ECO:0000313" key="2">
    <source>
        <dbReference type="Proteomes" id="UP000257143"/>
    </source>
</evidence>
<sequence length="76" mass="8943">MMDEKMTLTKEQRDEMIALIKTYFQQNMDDAIGDLKAMMLLDFITTELAPKFYNRGVEDSHTYLASKLDDLFEIQK</sequence>
<reference evidence="2" key="1">
    <citation type="submission" date="2017-11" db="EMBL/GenBank/DDBJ databases">
        <authorList>
            <person name="Zhu W."/>
        </authorList>
    </citation>
    <scope>NUCLEOTIDE SEQUENCE [LARGE SCALE GENOMIC DNA]</scope>
    <source>
        <strain evidence="2">CAU 1183</strain>
    </source>
</reference>
<accession>A0A3D8PP68</accession>